<accession>A0A177MYL0</accession>
<comment type="caution">
    <text evidence="2">The sequence shown here is derived from an EMBL/GenBank/DDBJ whole genome shotgun (WGS) entry which is preliminary data.</text>
</comment>
<sequence length="147" mass="16416">MMNDLFLLSIAGFAIILLLLVVVAFLNLKREQKKLKQAYQALALQIQRSGDDIVGLCSAAAAVDRRLSANEALLRDVQESIEIQQNNAEYLSGYDRDSIDEGESEQPQIYRQAIERIHSGATIDELVRACGMTRDEAVLLMRLHSPN</sequence>
<dbReference type="InterPro" id="IPR021244">
    <property type="entry name" value="DUF2802"/>
</dbReference>
<organism evidence="2 3">
    <name type="scientific">Methylomonas lenta</name>
    <dbReference type="NCBI Taxonomy" id="980561"/>
    <lineage>
        <taxon>Bacteria</taxon>
        <taxon>Pseudomonadati</taxon>
        <taxon>Pseudomonadota</taxon>
        <taxon>Gammaproteobacteria</taxon>
        <taxon>Methylococcales</taxon>
        <taxon>Methylococcaceae</taxon>
        <taxon>Methylomonas</taxon>
    </lineage>
</organism>
<dbReference type="STRING" id="980561.A1359_01815"/>
<keyword evidence="3" id="KW-1185">Reference proteome</keyword>
<evidence type="ECO:0008006" key="4">
    <source>
        <dbReference type="Google" id="ProtNLM"/>
    </source>
</evidence>
<keyword evidence="1" id="KW-0472">Membrane</keyword>
<dbReference type="Pfam" id="PF10975">
    <property type="entry name" value="DUF2802"/>
    <property type="match status" value="1"/>
</dbReference>
<dbReference type="Proteomes" id="UP000078476">
    <property type="component" value="Unassembled WGS sequence"/>
</dbReference>
<dbReference type="EMBL" id="LUUI01000149">
    <property type="protein sequence ID" value="OAI10798.1"/>
    <property type="molecule type" value="Genomic_DNA"/>
</dbReference>
<evidence type="ECO:0000313" key="2">
    <source>
        <dbReference type="EMBL" id="OAI10798.1"/>
    </source>
</evidence>
<dbReference type="AlphaFoldDB" id="A0A177MYL0"/>
<proteinExistence type="predicted"/>
<reference evidence="2 3" key="1">
    <citation type="submission" date="2016-03" db="EMBL/GenBank/DDBJ databases">
        <authorList>
            <person name="Ploux O."/>
        </authorList>
    </citation>
    <scope>NUCLEOTIDE SEQUENCE [LARGE SCALE GENOMIC DNA]</scope>
    <source>
        <strain evidence="2 3">R-45370</strain>
    </source>
</reference>
<keyword evidence="1" id="KW-1133">Transmembrane helix</keyword>
<evidence type="ECO:0000256" key="1">
    <source>
        <dbReference type="SAM" id="Phobius"/>
    </source>
</evidence>
<gene>
    <name evidence="2" type="ORF">A1359_01815</name>
</gene>
<dbReference type="OrthoDB" id="7068231at2"/>
<protein>
    <recommendedName>
        <fullName evidence="4">DUF2802 domain-containing protein</fullName>
    </recommendedName>
</protein>
<feature type="transmembrane region" description="Helical" evidence="1">
    <location>
        <begin position="6"/>
        <end position="28"/>
    </location>
</feature>
<name>A0A177MYL0_9GAMM</name>
<evidence type="ECO:0000313" key="3">
    <source>
        <dbReference type="Proteomes" id="UP000078476"/>
    </source>
</evidence>
<keyword evidence="1" id="KW-0812">Transmembrane</keyword>